<dbReference type="RefSeq" id="WP_259838137.1">
    <property type="nucleotide sequence ID" value="NZ_JAOAMU010000002.1"/>
</dbReference>
<comment type="caution">
    <text evidence="1">The sequence shown here is derived from an EMBL/GenBank/DDBJ whole genome shotgun (WGS) entry which is preliminary data.</text>
</comment>
<reference evidence="1 2" key="1">
    <citation type="submission" date="2022-09" db="EMBL/GenBank/DDBJ databases">
        <title>Chryseobacterium oleae sp.nov., isolated from the inter-root soil of Pyrola calliantha H. Andr. in Tibet.</title>
        <authorList>
            <person name="Li Z."/>
        </authorList>
    </citation>
    <scope>NUCLEOTIDE SEQUENCE [LARGE SCALE GENOMIC DNA]</scope>
    <source>
        <strain evidence="2">pc1-10</strain>
    </source>
</reference>
<name>A0ABT2ISP4_9FLAO</name>
<proteinExistence type="predicted"/>
<evidence type="ECO:0000313" key="2">
    <source>
        <dbReference type="Proteomes" id="UP001525566"/>
    </source>
</evidence>
<keyword evidence="2" id="KW-1185">Reference proteome</keyword>
<gene>
    <name evidence="1" type="ORF">N0B48_08120</name>
</gene>
<evidence type="ECO:0000313" key="1">
    <source>
        <dbReference type="EMBL" id="MCT2561847.1"/>
    </source>
</evidence>
<dbReference type="EMBL" id="JAOAMU010000002">
    <property type="protein sequence ID" value="MCT2561847.1"/>
    <property type="molecule type" value="Genomic_DNA"/>
</dbReference>
<sequence length="63" mass="7429">MKIIDLNGRSIEVTDLNKAIRIAKQCKSYQHEDKRFADLDRRLHAYWTDFHGKLLKLKSKLAS</sequence>
<dbReference type="Proteomes" id="UP001525566">
    <property type="component" value="Unassembled WGS sequence"/>
</dbReference>
<accession>A0ABT2ISP4</accession>
<protein>
    <submittedName>
        <fullName evidence="1">Uncharacterized protein</fullName>
    </submittedName>
</protein>
<organism evidence="1 2">
    <name type="scientific">Chryseobacterium herbae</name>
    <dbReference type="NCBI Taxonomy" id="2976476"/>
    <lineage>
        <taxon>Bacteria</taxon>
        <taxon>Pseudomonadati</taxon>
        <taxon>Bacteroidota</taxon>
        <taxon>Flavobacteriia</taxon>
        <taxon>Flavobacteriales</taxon>
        <taxon>Weeksellaceae</taxon>
        <taxon>Chryseobacterium group</taxon>
        <taxon>Chryseobacterium</taxon>
    </lineage>
</organism>